<evidence type="ECO:0000313" key="1">
    <source>
        <dbReference type="EMBL" id="SAL67586.1"/>
    </source>
</evidence>
<dbReference type="RefSeq" id="WP_087670998.1">
    <property type="nucleotide sequence ID" value="NZ_FCNW02000091.1"/>
</dbReference>
<dbReference type="AlphaFoldDB" id="A0A158JFF8"/>
<gene>
    <name evidence="1" type="ORF">AWB65_06545</name>
</gene>
<organism evidence="1 2">
    <name type="scientific">Caballeronia humi</name>
    <dbReference type="NCBI Taxonomy" id="326474"/>
    <lineage>
        <taxon>Bacteria</taxon>
        <taxon>Pseudomonadati</taxon>
        <taxon>Pseudomonadota</taxon>
        <taxon>Betaproteobacteria</taxon>
        <taxon>Burkholderiales</taxon>
        <taxon>Burkholderiaceae</taxon>
        <taxon>Caballeronia</taxon>
    </lineage>
</organism>
<evidence type="ECO:0000313" key="2">
    <source>
        <dbReference type="Proteomes" id="UP000054977"/>
    </source>
</evidence>
<dbReference type="STRING" id="326474.AWB65_06545"/>
<sequence>MKTATFPAVRVEPELREAAERVLSDGESLSAFVEQSIRANIERRLLRSDFIARGLASRDSARQSGQYVSADDVLSTLEARLTEAKTRRTTAR</sequence>
<keyword evidence="2" id="KW-1185">Reference proteome</keyword>
<dbReference type="Proteomes" id="UP000054977">
    <property type="component" value="Unassembled WGS sequence"/>
</dbReference>
<proteinExistence type="predicted"/>
<dbReference type="NCBIfam" id="NF041551">
    <property type="entry name" value="YlcI_YnfO_N"/>
    <property type="match status" value="1"/>
</dbReference>
<name>A0A158JFF8_9BURK</name>
<protein>
    <submittedName>
        <fullName evidence="1">Prevent-host-death protein</fullName>
    </submittedName>
</protein>
<dbReference type="EMBL" id="FCNW02000091">
    <property type="protein sequence ID" value="SAL67586.1"/>
    <property type="molecule type" value="Genomic_DNA"/>
</dbReference>
<comment type="caution">
    <text evidence="1">The sequence shown here is derived from an EMBL/GenBank/DDBJ whole genome shotgun (WGS) entry which is preliminary data.</text>
</comment>
<reference evidence="1" key="1">
    <citation type="submission" date="2016-01" db="EMBL/GenBank/DDBJ databases">
        <authorList>
            <person name="Peeters C."/>
        </authorList>
    </citation>
    <scope>NUCLEOTIDE SEQUENCE [LARGE SCALE GENOMIC DNA]</scope>
    <source>
        <strain evidence="1">LMG 22934</strain>
    </source>
</reference>
<dbReference type="OrthoDB" id="8400336at2"/>
<accession>A0A158JFF8</accession>